<protein>
    <recommendedName>
        <fullName evidence="2">histidine kinase</fullName>
        <ecNumber evidence="2">2.7.13.3</ecNumber>
    </recommendedName>
</protein>
<dbReference type="Pfam" id="PF01590">
    <property type="entry name" value="GAF"/>
    <property type="match status" value="1"/>
</dbReference>
<dbReference type="InterPro" id="IPR029016">
    <property type="entry name" value="GAF-like_dom_sf"/>
</dbReference>
<dbReference type="EC" id="2.7.13.3" evidence="2"/>
<dbReference type="Pfam" id="PF08448">
    <property type="entry name" value="PAS_4"/>
    <property type="match status" value="1"/>
</dbReference>
<organism evidence="9 10">
    <name type="scientific">Capsulimonas corticalis</name>
    <dbReference type="NCBI Taxonomy" id="2219043"/>
    <lineage>
        <taxon>Bacteria</taxon>
        <taxon>Bacillati</taxon>
        <taxon>Armatimonadota</taxon>
        <taxon>Armatimonadia</taxon>
        <taxon>Capsulimonadales</taxon>
        <taxon>Capsulimonadaceae</taxon>
        <taxon>Capsulimonas</taxon>
    </lineage>
</organism>
<dbReference type="FunFam" id="3.30.565.10:FF:000006">
    <property type="entry name" value="Sensor histidine kinase WalK"/>
    <property type="match status" value="1"/>
</dbReference>
<keyword evidence="7" id="KW-0472">Membrane</keyword>
<dbReference type="PANTHER" id="PTHR43047">
    <property type="entry name" value="TWO-COMPONENT HISTIDINE PROTEIN KINASE"/>
    <property type="match status" value="1"/>
</dbReference>
<dbReference type="InterPro" id="IPR003018">
    <property type="entry name" value="GAF"/>
</dbReference>
<dbReference type="InterPro" id="IPR004358">
    <property type="entry name" value="Sig_transdc_His_kin-like_C"/>
</dbReference>
<evidence type="ECO:0000256" key="7">
    <source>
        <dbReference type="ARBA" id="ARBA00023136"/>
    </source>
</evidence>
<dbReference type="Gene3D" id="3.30.565.10">
    <property type="entry name" value="Histidine kinase-like ATPase, C-terminal domain"/>
    <property type="match status" value="1"/>
</dbReference>
<dbReference type="Gene3D" id="3.30.450.40">
    <property type="match status" value="1"/>
</dbReference>
<dbReference type="InterPro" id="IPR003661">
    <property type="entry name" value="HisK_dim/P_dom"/>
</dbReference>
<feature type="region of interest" description="Disordered" evidence="8">
    <location>
        <begin position="1"/>
        <end position="24"/>
    </location>
</feature>
<keyword evidence="3" id="KW-0597">Phosphoprotein</keyword>
<reference evidence="9 10" key="1">
    <citation type="journal article" date="2019" name="Int. J. Syst. Evol. Microbiol.">
        <title>Capsulimonas corticalis gen. nov., sp. nov., an aerobic capsulated bacterium, of a novel bacterial order, Capsulimonadales ord. nov., of the class Armatimonadia of the phylum Armatimonadetes.</title>
        <authorList>
            <person name="Li J."/>
            <person name="Kudo C."/>
            <person name="Tonouchi A."/>
        </authorList>
    </citation>
    <scope>NUCLEOTIDE SEQUENCE [LARGE SCALE GENOMIC DNA]</scope>
    <source>
        <strain evidence="9 10">AX-7</strain>
    </source>
</reference>
<dbReference type="GO" id="GO:0005886">
    <property type="term" value="C:plasma membrane"/>
    <property type="evidence" value="ECO:0007669"/>
    <property type="project" value="TreeGrafter"/>
</dbReference>
<dbReference type="PROSITE" id="PS50109">
    <property type="entry name" value="HIS_KIN"/>
    <property type="match status" value="1"/>
</dbReference>
<dbReference type="EMBL" id="AP025739">
    <property type="protein sequence ID" value="BDI32370.1"/>
    <property type="molecule type" value="Genomic_DNA"/>
</dbReference>
<dbReference type="SUPFAM" id="SSF47384">
    <property type="entry name" value="Homodimeric domain of signal transducing histidine kinase"/>
    <property type="match status" value="1"/>
</dbReference>
<dbReference type="InterPro" id="IPR035965">
    <property type="entry name" value="PAS-like_dom_sf"/>
</dbReference>
<dbReference type="CDD" id="cd00082">
    <property type="entry name" value="HisKA"/>
    <property type="match status" value="1"/>
</dbReference>
<keyword evidence="4" id="KW-0808">Transferase</keyword>
<evidence type="ECO:0000313" key="9">
    <source>
        <dbReference type="EMBL" id="BDI32370.1"/>
    </source>
</evidence>
<evidence type="ECO:0000256" key="6">
    <source>
        <dbReference type="ARBA" id="ARBA00023012"/>
    </source>
</evidence>
<evidence type="ECO:0000256" key="3">
    <source>
        <dbReference type="ARBA" id="ARBA00022553"/>
    </source>
</evidence>
<evidence type="ECO:0000256" key="1">
    <source>
        <dbReference type="ARBA" id="ARBA00000085"/>
    </source>
</evidence>
<dbReference type="SUPFAM" id="SSF55874">
    <property type="entry name" value="ATPase domain of HSP90 chaperone/DNA topoisomerase II/histidine kinase"/>
    <property type="match status" value="1"/>
</dbReference>
<dbReference type="GO" id="GO:0009927">
    <property type="term" value="F:histidine phosphotransfer kinase activity"/>
    <property type="evidence" value="ECO:0007669"/>
    <property type="project" value="TreeGrafter"/>
</dbReference>
<dbReference type="AlphaFoldDB" id="A0A402CX68"/>
<dbReference type="PROSITE" id="PS50113">
    <property type="entry name" value="PAC"/>
    <property type="match status" value="1"/>
</dbReference>
<dbReference type="SUPFAM" id="SSF55781">
    <property type="entry name" value="GAF domain-like"/>
    <property type="match status" value="1"/>
</dbReference>
<dbReference type="OrthoDB" id="9777816at2"/>
<dbReference type="CDD" id="cd00075">
    <property type="entry name" value="HATPase"/>
    <property type="match status" value="1"/>
</dbReference>
<dbReference type="FunFam" id="1.10.287.130:FF:000001">
    <property type="entry name" value="Two-component sensor histidine kinase"/>
    <property type="match status" value="1"/>
</dbReference>
<dbReference type="InterPro" id="IPR003594">
    <property type="entry name" value="HATPase_dom"/>
</dbReference>
<dbReference type="SMART" id="SM00388">
    <property type="entry name" value="HisKA"/>
    <property type="match status" value="1"/>
</dbReference>
<evidence type="ECO:0000256" key="2">
    <source>
        <dbReference type="ARBA" id="ARBA00012438"/>
    </source>
</evidence>
<comment type="catalytic activity">
    <reaction evidence="1">
        <text>ATP + protein L-histidine = ADP + protein N-phospho-L-histidine.</text>
        <dbReference type="EC" id="2.7.13.3"/>
    </reaction>
</comment>
<sequence length="553" mass="61403">MAIEPITPSLPTEPSPAASAAATPPVADFEETLKRLVDRIAKVIQAEKCVFLLHDAVAGTLYPTRPALGLTEEDLARMERSISEEGISSEVFRTNVPLILYDALRDPRAVVENLARYGVRNAVSVPLVVEKRDDDNRVLDRTVVGVLHVFNKRGGGKFTDEDVRLLQRMAMNAAAVISSAQVYREVVQEKQEFIQTIDSLVAGLLMVGINGRLLQINPSARAILNIKPDVPLIGVFYYRAIHNDKIRILLGRALSSQNPELADEISIPATEDQGERIYQAQCAPVRDSQGATVGIVAIFNDITEIRGVERMKTAFISTVSHELRTPLTSIKGFISTLLADNEGFYDEPTRREFYEIIDTECDRLTRLIKDLLDISRIEQGRSMQMYWEPVDIVTLTQKVLSAQRAYTKNHTLSLDFPENFPTIEADPDKIDQILTNLVNNAIKYSPRGGEVRVIGRHVDGTEGYVSIRITDEGMGIPREHLPRLFERFYRVDNRDNREIGGTGIGLALVKALTEAHHGHVTVESDPGVGTTFTLILPISQEKLLEAPHGSGVK</sequence>
<dbReference type="InterPro" id="IPR005467">
    <property type="entry name" value="His_kinase_dom"/>
</dbReference>
<keyword evidence="6" id="KW-0902">Two-component regulatory system</keyword>
<feature type="compositionally biased region" description="Low complexity" evidence="8">
    <location>
        <begin position="7"/>
        <end position="24"/>
    </location>
</feature>
<dbReference type="InterPro" id="IPR000700">
    <property type="entry name" value="PAS-assoc_C"/>
</dbReference>
<dbReference type="Gene3D" id="1.10.287.130">
    <property type="match status" value="1"/>
</dbReference>
<dbReference type="SUPFAM" id="SSF55785">
    <property type="entry name" value="PYP-like sensor domain (PAS domain)"/>
    <property type="match status" value="1"/>
</dbReference>
<evidence type="ECO:0000256" key="8">
    <source>
        <dbReference type="SAM" id="MobiDB-lite"/>
    </source>
</evidence>
<dbReference type="RefSeq" id="WP_119321949.1">
    <property type="nucleotide sequence ID" value="NZ_AP025739.1"/>
</dbReference>
<dbReference type="PANTHER" id="PTHR43047:SF72">
    <property type="entry name" value="OSMOSENSING HISTIDINE PROTEIN KINASE SLN1"/>
    <property type="match status" value="1"/>
</dbReference>
<dbReference type="InterPro" id="IPR013656">
    <property type="entry name" value="PAS_4"/>
</dbReference>
<evidence type="ECO:0000256" key="5">
    <source>
        <dbReference type="ARBA" id="ARBA00022777"/>
    </source>
</evidence>
<dbReference type="PRINTS" id="PR00344">
    <property type="entry name" value="BCTRLSENSOR"/>
</dbReference>
<name>A0A402CX68_9BACT</name>
<evidence type="ECO:0000256" key="4">
    <source>
        <dbReference type="ARBA" id="ARBA00022679"/>
    </source>
</evidence>
<dbReference type="KEGG" id="ccot:CCAX7_44210"/>
<dbReference type="Pfam" id="PF02518">
    <property type="entry name" value="HATPase_c"/>
    <property type="match status" value="1"/>
</dbReference>
<dbReference type="SMART" id="SM00387">
    <property type="entry name" value="HATPase_c"/>
    <property type="match status" value="1"/>
</dbReference>
<evidence type="ECO:0000313" key="10">
    <source>
        <dbReference type="Proteomes" id="UP000287394"/>
    </source>
</evidence>
<dbReference type="SMART" id="SM00065">
    <property type="entry name" value="GAF"/>
    <property type="match status" value="1"/>
</dbReference>
<dbReference type="InterPro" id="IPR036890">
    <property type="entry name" value="HATPase_C_sf"/>
</dbReference>
<proteinExistence type="predicted"/>
<dbReference type="Proteomes" id="UP000287394">
    <property type="component" value="Chromosome"/>
</dbReference>
<gene>
    <name evidence="9" type="ORF">CCAX7_44210</name>
</gene>
<dbReference type="InterPro" id="IPR036097">
    <property type="entry name" value="HisK_dim/P_sf"/>
</dbReference>
<dbReference type="GO" id="GO:0000155">
    <property type="term" value="F:phosphorelay sensor kinase activity"/>
    <property type="evidence" value="ECO:0007669"/>
    <property type="project" value="InterPro"/>
</dbReference>
<keyword evidence="10" id="KW-1185">Reference proteome</keyword>
<accession>A0A402CX68</accession>
<dbReference type="Pfam" id="PF00512">
    <property type="entry name" value="HisKA"/>
    <property type="match status" value="1"/>
</dbReference>
<dbReference type="Gene3D" id="3.30.450.20">
    <property type="entry name" value="PAS domain"/>
    <property type="match status" value="1"/>
</dbReference>
<keyword evidence="5" id="KW-0418">Kinase</keyword>